<comment type="caution">
    <text evidence="1">The sequence shown here is derived from an EMBL/GenBank/DDBJ whole genome shotgun (WGS) entry which is preliminary data.</text>
</comment>
<evidence type="ECO:0008006" key="3">
    <source>
        <dbReference type="Google" id="ProtNLM"/>
    </source>
</evidence>
<sequence length="342" mass="39630">MAIKLFTIDQDEVINSEFITGKTNYDYALKHFLPLIDRLEIQRKGQDPKFYGRLESDILKGCIMPPITLAFVGLKVIDKNLSIIQELINSEIENAFILDGLQRLRTLQRAANNKEYTIDMNRPVFVNILLCDSMDKLLYRMITLNNGQKPMTARHQIEIIASNVYDFSNSTITIQTEKHKSKKVIPGAFKQADFIKAYLAFLSKSINIDNAKIIEGKMDELIADKILDTNIKEQAVEFTQVIDLIDRFTITNPYIKKWFQNVNNLIGFSSAISNSFQSIFKLEGIEFDQHIRIFEKAFEYFDVSKIRVGDIRRKTLSYFIRNFEELRDLDDINLVDVLSQEI</sequence>
<dbReference type="EMBL" id="SEWG01000011">
    <property type="protein sequence ID" value="RYU85905.1"/>
    <property type="molecule type" value="Genomic_DNA"/>
</dbReference>
<proteinExistence type="predicted"/>
<evidence type="ECO:0000313" key="2">
    <source>
        <dbReference type="Proteomes" id="UP000293331"/>
    </source>
</evidence>
<dbReference type="Proteomes" id="UP000293331">
    <property type="component" value="Unassembled WGS sequence"/>
</dbReference>
<organism evidence="1 2">
    <name type="scientific">Mucilaginibacter terrigena</name>
    <dbReference type="NCBI Taxonomy" id="2492395"/>
    <lineage>
        <taxon>Bacteria</taxon>
        <taxon>Pseudomonadati</taxon>
        <taxon>Bacteroidota</taxon>
        <taxon>Sphingobacteriia</taxon>
        <taxon>Sphingobacteriales</taxon>
        <taxon>Sphingobacteriaceae</taxon>
        <taxon>Mucilaginibacter</taxon>
    </lineage>
</organism>
<dbReference type="RefSeq" id="WP_129878245.1">
    <property type="nucleotide sequence ID" value="NZ_SEWG01000011.1"/>
</dbReference>
<dbReference type="OrthoDB" id="5077820at2"/>
<reference evidence="1 2" key="1">
    <citation type="submission" date="2019-02" db="EMBL/GenBank/DDBJ databases">
        <title>Bacterial novel species Mucilaginibacter sp. 17JY9-4 isolated from soil.</title>
        <authorList>
            <person name="Jung H.-Y."/>
        </authorList>
    </citation>
    <scope>NUCLEOTIDE SEQUENCE [LARGE SCALE GENOMIC DNA]</scope>
    <source>
        <strain evidence="1 2">17JY9-4</strain>
    </source>
</reference>
<dbReference type="AlphaFoldDB" id="A0A4Q5LKR9"/>
<keyword evidence="2" id="KW-1185">Reference proteome</keyword>
<accession>A0A4Q5LKR9</accession>
<evidence type="ECO:0000313" key="1">
    <source>
        <dbReference type="EMBL" id="RYU85905.1"/>
    </source>
</evidence>
<protein>
    <recommendedName>
        <fullName evidence="3">DUF262 domain-containing protein</fullName>
    </recommendedName>
</protein>
<name>A0A4Q5LKR9_9SPHI</name>
<gene>
    <name evidence="1" type="ORF">EWM62_18895</name>
</gene>